<dbReference type="InterPro" id="IPR011992">
    <property type="entry name" value="EF-hand-dom_pair"/>
</dbReference>
<dbReference type="Proteomes" id="UP001217089">
    <property type="component" value="Unassembled WGS sequence"/>
</dbReference>
<dbReference type="InterPro" id="IPR036691">
    <property type="entry name" value="Endo/exonu/phosph_ase_sf"/>
</dbReference>
<dbReference type="SUPFAM" id="SSF56219">
    <property type="entry name" value="DNase I-like"/>
    <property type="match status" value="1"/>
</dbReference>
<keyword evidence="3" id="KW-1185">Reference proteome</keyword>
<dbReference type="EMBL" id="JARBDR010000342">
    <property type="protein sequence ID" value="KAJ8313900.1"/>
    <property type="molecule type" value="Genomic_DNA"/>
</dbReference>
<dbReference type="Gene3D" id="1.10.238.10">
    <property type="entry name" value="EF-hand"/>
    <property type="match status" value="1"/>
</dbReference>
<dbReference type="PROSITE" id="PS50222">
    <property type="entry name" value="EF_HAND_2"/>
    <property type="match status" value="1"/>
</dbReference>
<evidence type="ECO:0000313" key="3">
    <source>
        <dbReference type="Proteomes" id="UP001217089"/>
    </source>
</evidence>
<evidence type="ECO:0000259" key="1">
    <source>
        <dbReference type="PROSITE" id="PS50222"/>
    </source>
</evidence>
<dbReference type="SUPFAM" id="SSF47473">
    <property type="entry name" value="EF-hand"/>
    <property type="match status" value="1"/>
</dbReference>
<organism evidence="2 3">
    <name type="scientific">Tegillarca granosa</name>
    <name type="common">Malaysian cockle</name>
    <name type="synonym">Anadara granosa</name>
    <dbReference type="NCBI Taxonomy" id="220873"/>
    <lineage>
        <taxon>Eukaryota</taxon>
        <taxon>Metazoa</taxon>
        <taxon>Spiralia</taxon>
        <taxon>Lophotrochozoa</taxon>
        <taxon>Mollusca</taxon>
        <taxon>Bivalvia</taxon>
        <taxon>Autobranchia</taxon>
        <taxon>Pteriomorphia</taxon>
        <taxon>Arcoida</taxon>
        <taxon>Arcoidea</taxon>
        <taxon>Arcidae</taxon>
        <taxon>Tegillarca</taxon>
    </lineage>
</organism>
<dbReference type="InterPro" id="IPR002048">
    <property type="entry name" value="EF_hand_dom"/>
</dbReference>
<name>A0ABQ9FCA6_TEGGR</name>
<dbReference type="PANTHER" id="PTHR47510:SF3">
    <property type="entry name" value="ENDO_EXONUCLEASE_PHOSPHATASE DOMAIN-CONTAINING PROTEIN"/>
    <property type="match status" value="1"/>
</dbReference>
<protein>
    <recommendedName>
        <fullName evidence="1">EF-hand domain-containing protein</fullName>
    </recommendedName>
</protein>
<sequence>MLVNSEAMAIDVINLDENRDVDDASCAVMPTLEPQSTPSSFWDLFYNSVSTALDDTPNVIIVGDINIDLLNVTSSKLHDRFAMFDMHNVISKPTRVTKSTSSLLDPVFVTKNLYISESDDIPVPIWVSDHTATSVYVSLHNGIPSAFKRTVWQYNKADFVKFNRLIKNTDWDKIITNKPVDQACDEFTDSFLSLAKLCIPRREVTIRPNDKVWFNSKLRTEIRKRDRLHRQARRTGRQNDLERYKKTKESLKLVAFLMTFLLLTQKVSGKSFIPKPFKIDKVHDIFRINNTKSNIVAKLRRTTMHIEKKHYLDRNDVIDRKELKAALQDGEFSEKYRYLLFGDVTDEEAFNVLDIGGNGKIQYHELMNFVENSGVKIRQRFLGYHRKVINGLFSFLDTLQTSVLTNVKRVFVGLFNVDISRIESKLLTFNLDVFSFKCAKAGTPLTPSYSTMWLRMKIELYSNEELNKD</sequence>
<comment type="caution">
    <text evidence="2">The sequence shown here is derived from an EMBL/GenBank/DDBJ whole genome shotgun (WGS) entry which is preliminary data.</text>
</comment>
<evidence type="ECO:0000313" key="2">
    <source>
        <dbReference type="EMBL" id="KAJ8313900.1"/>
    </source>
</evidence>
<proteinExistence type="predicted"/>
<dbReference type="PANTHER" id="PTHR47510">
    <property type="entry name" value="REVERSE TRANSCRIPTASE DOMAIN-CONTAINING PROTEIN"/>
    <property type="match status" value="1"/>
</dbReference>
<reference evidence="2 3" key="1">
    <citation type="submission" date="2022-12" db="EMBL/GenBank/DDBJ databases">
        <title>Chromosome-level genome of Tegillarca granosa.</title>
        <authorList>
            <person name="Kim J."/>
        </authorList>
    </citation>
    <scope>NUCLEOTIDE SEQUENCE [LARGE SCALE GENOMIC DNA]</scope>
    <source>
        <strain evidence="2">Teg-2019</strain>
        <tissue evidence="2">Adductor muscle</tissue>
    </source>
</reference>
<feature type="domain" description="EF-hand" evidence="1">
    <location>
        <begin position="347"/>
        <end position="376"/>
    </location>
</feature>
<gene>
    <name evidence="2" type="ORF">KUTeg_008461</name>
</gene>
<accession>A0ABQ9FCA6</accession>